<reference evidence="2 3" key="1">
    <citation type="submission" date="2016-07" db="EMBL/GenBank/DDBJ databases">
        <title>Pervasive Adenine N6-methylation of Active Genes in Fungi.</title>
        <authorList>
            <consortium name="DOE Joint Genome Institute"/>
            <person name="Mondo S.J."/>
            <person name="Dannebaum R.O."/>
            <person name="Kuo R.C."/>
            <person name="Labutti K."/>
            <person name="Haridas S."/>
            <person name="Kuo A."/>
            <person name="Salamov A."/>
            <person name="Ahrendt S.R."/>
            <person name="Lipzen A."/>
            <person name="Sullivan W."/>
            <person name="Andreopoulos W.B."/>
            <person name="Clum A."/>
            <person name="Lindquist E."/>
            <person name="Daum C."/>
            <person name="Ramamoorthy G.K."/>
            <person name="Gryganskyi A."/>
            <person name="Culley D."/>
            <person name="Magnuson J.K."/>
            <person name="James T.Y."/>
            <person name="O'Malley M.A."/>
            <person name="Stajich J.E."/>
            <person name="Spatafora J.W."/>
            <person name="Visel A."/>
            <person name="Grigoriev I.V."/>
        </authorList>
    </citation>
    <scope>NUCLEOTIDE SEQUENCE [LARGE SCALE GENOMIC DNA]</scope>
    <source>
        <strain evidence="2 3">CBS 129021</strain>
    </source>
</reference>
<dbReference type="EMBL" id="MCFJ01000001">
    <property type="protein sequence ID" value="ORY71980.1"/>
    <property type="molecule type" value="Genomic_DNA"/>
</dbReference>
<proteinExistence type="predicted"/>
<evidence type="ECO:0000256" key="1">
    <source>
        <dbReference type="SAM" id="Phobius"/>
    </source>
</evidence>
<name>A0A1Y2EKC8_9PEZI</name>
<keyword evidence="1" id="KW-0472">Membrane</keyword>
<dbReference type="GeneID" id="63779057"/>
<dbReference type="AlphaFoldDB" id="A0A1Y2EKC8"/>
<keyword evidence="3" id="KW-1185">Reference proteome</keyword>
<keyword evidence="1" id="KW-1133">Transmembrane helix</keyword>
<organism evidence="2 3">
    <name type="scientific">Pseudomassariella vexata</name>
    <dbReference type="NCBI Taxonomy" id="1141098"/>
    <lineage>
        <taxon>Eukaryota</taxon>
        <taxon>Fungi</taxon>
        <taxon>Dikarya</taxon>
        <taxon>Ascomycota</taxon>
        <taxon>Pezizomycotina</taxon>
        <taxon>Sordariomycetes</taxon>
        <taxon>Xylariomycetidae</taxon>
        <taxon>Amphisphaeriales</taxon>
        <taxon>Pseudomassariaceae</taxon>
        <taxon>Pseudomassariella</taxon>
    </lineage>
</organism>
<gene>
    <name evidence="2" type="ORF">BCR38DRAFT_470813</name>
</gene>
<dbReference type="Proteomes" id="UP000193689">
    <property type="component" value="Unassembled WGS sequence"/>
</dbReference>
<dbReference type="OrthoDB" id="4631832at2759"/>
<dbReference type="RefSeq" id="XP_040721572.1">
    <property type="nucleotide sequence ID" value="XM_040862845.1"/>
</dbReference>
<evidence type="ECO:0000313" key="3">
    <source>
        <dbReference type="Proteomes" id="UP000193689"/>
    </source>
</evidence>
<comment type="caution">
    <text evidence="2">The sequence shown here is derived from an EMBL/GenBank/DDBJ whole genome shotgun (WGS) entry which is preliminary data.</text>
</comment>
<dbReference type="InParanoid" id="A0A1Y2EKC8"/>
<protein>
    <submittedName>
        <fullName evidence="2">Uncharacterized protein</fullName>
    </submittedName>
</protein>
<keyword evidence="1" id="KW-0812">Transmembrane</keyword>
<sequence length="175" mass="19159">MLPIHVILNLVVIIGIALASTAVPSHFQGSSGLRHAAQASGTGPTPIFTAFNDDHMAMDSDISSRRLAKRAYFTCWETLPKPLVTEDCQKVITDIRAYQGNVSVVHGICATWYNGTCKAQFCTMNKAPKRGMNVSSQWIADHLENPLLDSCVRDGQDGALDYVERQTLAEEKHNG</sequence>
<evidence type="ECO:0000313" key="2">
    <source>
        <dbReference type="EMBL" id="ORY71980.1"/>
    </source>
</evidence>
<feature type="transmembrane region" description="Helical" evidence="1">
    <location>
        <begin position="6"/>
        <end position="24"/>
    </location>
</feature>
<accession>A0A1Y2EKC8</accession>